<dbReference type="FunFam" id="3.90.110.10:FF:000002">
    <property type="entry name" value="Malate dehydrogenase"/>
    <property type="match status" value="1"/>
</dbReference>
<dbReference type="NCBIfam" id="TIGR01759">
    <property type="entry name" value="MalateDH-SF1"/>
    <property type="match status" value="1"/>
</dbReference>
<dbReference type="SUPFAM" id="SSF51735">
    <property type="entry name" value="NAD(P)-binding Rossmann-fold domains"/>
    <property type="match status" value="1"/>
</dbReference>
<feature type="domain" description="Lactate/malate dehydrogenase C-terminal" evidence="6">
    <location>
        <begin position="170"/>
        <end position="336"/>
    </location>
</feature>
<name>A0A6J7F221_9ZZZZ</name>
<dbReference type="PROSITE" id="PS00068">
    <property type="entry name" value="MDH"/>
    <property type="match status" value="1"/>
</dbReference>
<dbReference type="CDD" id="cd01338">
    <property type="entry name" value="MDH_chloroplast-like"/>
    <property type="match status" value="1"/>
</dbReference>
<feature type="domain" description="Lactate/malate dehydrogenase N-terminal" evidence="5">
    <location>
        <begin position="19"/>
        <end position="159"/>
    </location>
</feature>
<dbReference type="FunFam" id="3.40.50.720:FF:000010">
    <property type="entry name" value="Malate dehydrogenase"/>
    <property type="match status" value="1"/>
</dbReference>
<comment type="similarity">
    <text evidence="1">Belongs to the LDH/MDH superfamily. MDH type 2 family.</text>
</comment>
<keyword evidence="4" id="KW-0520">NAD</keyword>
<proteinExistence type="inferred from homology"/>
<dbReference type="EMBL" id="CAFBLP010000083">
    <property type="protein sequence ID" value="CAB4887575.1"/>
    <property type="molecule type" value="Genomic_DNA"/>
</dbReference>
<protein>
    <recommendedName>
        <fullName evidence="2">malate dehydrogenase</fullName>
        <ecNumber evidence="2">1.1.1.37</ecNumber>
    </recommendedName>
</protein>
<dbReference type="Gene3D" id="3.90.110.10">
    <property type="entry name" value="Lactate dehydrogenase/glycoside hydrolase, family 4, C-terminal"/>
    <property type="match status" value="1"/>
</dbReference>
<dbReference type="Pfam" id="PF02866">
    <property type="entry name" value="Ldh_1_C"/>
    <property type="match status" value="1"/>
</dbReference>
<evidence type="ECO:0000313" key="7">
    <source>
        <dbReference type="EMBL" id="CAB4887575.1"/>
    </source>
</evidence>
<dbReference type="PIRSF" id="PIRSF000102">
    <property type="entry name" value="Lac_mal_DH"/>
    <property type="match status" value="1"/>
</dbReference>
<dbReference type="HAMAP" id="MF_01517">
    <property type="entry name" value="Malate_dehydrog_2"/>
    <property type="match status" value="1"/>
</dbReference>
<dbReference type="InterPro" id="IPR036291">
    <property type="entry name" value="NAD(P)-bd_dom_sf"/>
</dbReference>
<dbReference type="AlphaFoldDB" id="A0A6J7F221"/>
<sequence length="342" mass="35775">MGFLRTGLAAYAQGMTSPVRVAVSGAAGQIGYSLLFRIASGAMLGPDTPVILQMLEVTPALKALDGVRMELEDCAFPLLADMVCTDDANVAFGDAGVVLLVGAMPRKAGMERADLLSANGGIFKPQGKALSDSAKKDVKILVVGNPANTNALIAMHNAPDLDNGRFTAMTRLDHNRAVSQLANRAGKPVSSVKKMTIWGNHSTTQYPDLFHAEVDGQNAYSLVNDHAWVDGTFIPTVAKRGAAIIEARGASSAASAANAAIGHVRSWALGTDEGDWVSMAVPSDGSYGVPAGLISSFPCVCKDGNYSIVQGLEIDAYSRGKIDASVAELDDERNAVRELGLI</sequence>
<evidence type="ECO:0000256" key="1">
    <source>
        <dbReference type="ARBA" id="ARBA00009613"/>
    </source>
</evidence>
<dbReference type="GO" id="GO:0030060">
    <property type="term" value="F:L-malate dehydrogenase (NAD+) activity"/>
    <property type="evidence" value="ECO:0007669"/>
    <property type="project" value="UniProtKB-EC"/>
</dbReference>
<evidence type="ECO:0000256" key="2">
    <source>
        <dbReference type="ARBA" id="ARBA00012995"/>
    </source>
</evidence>
<evidence type="ECO:0000256" key="4">
    <source>
        <dbReference type="ARBA" id="ARBA00023027"/>
    </source>
</evidence>
<evidence type="ECO:0000256" key="3">
    <source>
        <dbReference type="ARBA" id="ARBA00023002"/>
    </source>
</evidence>
<dbReference type="GO" id="GO:0006108">
    <property type="term" value="P:malate metabolic process"/>
    <property type="evidence" value="ECO:0007669"/>
    <property type="project" value="InterPro"/>
</dbReference>
<gene>
    <name evidence="7" type="ORF">UFOPK3376_02508</name>
</gene>
<keyword evidence="3" id="KW-0560">Oxidoreductase</keyword>
<evidence type="ECO:0000259" key="5">
    <source>
        <dbReference type="Pfam" id="PF00056"/>
    </source>
</evidence>
<dbReference type="InterPro" id="IPR010945">
    <property type="entry name" value="Malate_DH_type2"/>
</dbReference>
<dbReference type="EC" id="1.1.1.37" evidence="2"/>
<dbReference type="NCBIfam" id="NF003916">
    <property type="entry name" value="PRK05442.1"/>
    <property type="match status" value="1"/>
</dbReference>
<dbReference type="InterPro" id="IPR001557">
    <property type="entry name" value="L-lactate/malate_DH"/>
</dbReference>
<dbReference type="InterPro" id="IPR001236">
    <property type="entry name" value="Lactate/malate_DH_N"/>
</dbReference>
<dbReference type="Gene3D" id="3.40.50.720">
    <property type="entry name" value="NAD(P)-binding Rossmann-like Domain"/>
    <property type="match status" value="1"/>
</dbReference>
<dbReference type="PANTHER" id="PTHR23382">
    <property type="entry name" value="MALATE DEHYDROGENASE"/>
    <property type="match status" value="1"/>
</dbReference>
<dbReference type="InterPro" id="IPR022383">
    <property type="entry name" value="Lactate/malate_DH_C"/>
</dbReference>
<dbReference type="Pfam" id="PF00056">
    <property type="entry name" value="Ldh_1_N"/>
    <property type="match status" value="1"/>
</dbReference>
<accession>A0A6J7F221</accession>
<reference evidence="7" key="1">
    <citation type="submission" date="2020-05" db="EMBL/GenBank/DDBJ databases">
        <authorList>
            <person name="Chiriac C."/>
            <person name="Salcher M."/>
            <person name="Ghai R."/>
            <person name="Kavagutti S V."/>
        </authorList>
    </citation>
    <scope>NUCLEOTIDE SEQUENCE</scope>
</reference>
<dbReference type="InterPro" id="IPR015955">
    <property type="entry name" value="Lactate_DH/Glyco_Ohase_4_C"/>
</dbReference>
<evidence type="ECO:0000259" key="6">
    <source>
        <dbReference type="Pfam" id="PF02866"/>
    </source>
</evidence>
<dbReference type="InterPro" id="IPR001252">
    <property type="entry name" value="Malate_DH_AS"/>
</dbReference>
<dbReference type="SUPFAM" id="SSF56327">
    <property type="entry name" value="LDH C-terminal domain-like"/>
    <property type="match status" value="1"/>
</dbReference>
<organism evidence="7">
    <name type="scientific">freshwater metagenome</name>
    <dbReference type="NCBI Taxonomy" id="449393"/>
    <lineage>
        <taxon>unclassified sequences</taxon>
        <taxon>metagenomes</taxon>
        <taxon>ecological metagenomes</taxon>
    </lineage>
</organism>